<dbReference type="SMART" id="SM00267">
    <property type="entry name" value="GGDEF"/>
    <property type="match status" value="1"/>
</dbReference>
<evidence type="ECO:0000259" key="4">
    <source>
        <dbReference type="PROSITE" id="PS50887"/>
    </source>
</evidence>
<evidence type="ECO:0000256" key="1">
    <source>
        <dbReference type="ARBA" id="ARBA00012528"/>
    </source>
</evidence>
<feature type="domain" description="GGDEF" evidence="4">
    <location>
        <begin position="246"/>
        <end position="368"/>
    </location>
</feature>
<dbReference type="SUPFAM" id="SSF55073">
    <property type="entry name" value="Nucleotide cyclase"/>
    <property type="match status" value="1"/>
</dbReference>
<evidence type="ECO:0000256" key="2">
    <source>
        <dbReference type="ARBA" id="ARBA00034247"/>
    </source>
</evidence>
<dbReference type="InterPro" id="IPR029787">
    <property type="entry name" value="Nucleotide_cyclase"/>
</dbReference>
<dbReference type="PANTHER" id="PTHR45138">
    <property type="entry name" value="REGULATORY COMPONENTS OF SENSORY TRANSDUCTION SYSTEM"/>
    <property type="match status" value="1"/>
</dbReference>
<dbReference type="PROSITE" id="PS50887">
    <property type="entry name" value="GGDEF"/>
    <property type="match status" value="1"/>
</dbReference>
<evidence type="ECO:0000313" key="5">
    <source>
        <dbReference type="EMBL" id="PWL16424.1"/>
    </source>
</evidence>
<name>A0A316J420_9HYPH</name>
<evidence type="ECO:0000313" key="6">
    <source>
        <dbReference type="Proteomes" id="UP000245865"/>
    </source>
</evidence>
<dbReference type="GO" id="GO:0043709">
    <property type="term" value="P:cell adhesion involved in single-species biofilm formation"/>
    <property type="evidence" value="ECO:0007669"/>
    <property type="project" value="TreeGrafter"/>
</dbReference>
<comment type="catalytic activity">
    <reaction evidence="2">
        <text>2 GTP = 3',3'-c-di-GMP + 2 diphosphate</text>
        <dbReference type="Rhea" id="RHEA:24898"/>
        <dbReference type="ChEBI" id="CHEBI:33019"/>
        <dbReference type="ChEBI" id="CHEBI:37565"/>
        <dbReference type="ChEBI" id="CHEBI:58805"/>
        <dbReference type="EC" id="2.7.7.65"/>
    </reaction>
</comment>
<dbReference type="AlphaFoldDB" id="A0A316J420"/>
<feature type="region of interest" description="Disordered" evidence="3">
    <location>
        <begin position="203"/>
        <end position="241"/>
    </location>
</feature>
<dbReference type="InterPro" id="IPR000160">
    <property type="entry name" value="GGDEF_dom"/>
</dbReference>
<comment type="caution">
    <text evidence="5">The sequence shown here is derived from an EMBL/GenBank/DDBJ whole genome shotgun (WGS) entry which is preliminary data.</text>
</comment>
<organism evidence="5 6">
    <name type="scientific">Falsochrobactrum shanghaiense</name>
    <dbReference type="NCBI Taxonomy" id="2201899"/>
    <lineage>
        <taxon>Bacteria</taxon>
        <taxon>Pseudomonadati</taxon>
        <taxon>Pseudomonadota</taxon>
        <taxon>Alphaproteobacteria</taxon>
        <taxon>Hyphomicrobiales</taxon>
        <taxon>Brucellaceae</taxon>
        <taxon>Falsochrobactrum</taxon>
    </lineage>
</organism>
<keyword evidence="6" id="KW-1185">Reference proteome</keyword>
<reference evidence="5 6" key="1">
    <citation type="submission" date="2018-05" db="EMBL/GenBank/DDBJ databases">
        <title>Comparative genomic sequence analysis between strain HN4 and CCM 8460T (Falsochrobactrum ovis) will provide more evidence to prove that HN4 is a new species of Falsochrobactrum.</title>
        <authorList>
            <person name="Lyu W."/>
            <person name="Sun L."/>
            <person name="Yao L."/>
        </authorList>
    </citation>
    <scope>NUCLEOTIDE SEQUENCE [LARGE SCALE GENOMIC DNA]</scope>
    <source>
        <strain evidence="5 6">HN4</strain>
    </source>
</reference>
<sequence length="375" mass="41068">MPSMRKSGPGFVLWLSHHRQSACFFANISTNVCGWLRSGPDRDPCSTCFRSRATIRWCPMSCTSACYCVWPCFCPLPSSLLSGSGFAPHPPPMTCSHSALALLVLACPWSPSSSRKAPISLPTRPEVSFPCLLRHCSQATFCDGGNRPHRDGFPSVPHHMVKRLVRARHLFGYRVVVLRLVWCLSGDFGVFYGTCRPAEFSQPSARQEASGGIDEAFPRRCHDRSQQSPHARPDTKPDMEAATSGKIVSAVMIDIDYFKKVNDIHGHLDGNNCIQTVSSVANDSVGPCGAVFRYGGEQAARLASRIREAVQQLATPPPGSPYHVVTISAGIATAAVSEVSLPQLLERADDVLYQTKRSGRNTLRKWNSSPIKEEN</sequence>
<dbReference type="GO" id="GO:0052621">
    <property type="term" value="F:diguanylate cyclase activity"/>
    <property type="evidence" value="ECO:0007669"/>
    <property type="project" value="UniProtKB-EC"/>
</dbReference>
<dbReference type="PANTHER" id="PTHR45138:SF9">
    <property type="entry name" value="DIGUANYLATE CYCLASE DGCM-RELATED"/>
    <property type="match status" value="1"/>
</dbReference>
<dbReference type="GO" id="GO:1902201">
    <property type="term" value="P:negative regulation of bacterial-type flagellum-dependent cell motility"/>
    <property type="evidence" value="ECO:0007669"/>
    <property type="project" value="TreeGrafter"/>
</dbReference>
<dbReference type="EC" id="2.7.7.65" evidence="1"/>
<dbReference type="Gene3D" id="3.30.70.270">
    <property type="match status" value="1"/>
</dbReference>
<evidence type="ECO:0000256" key="3">
    <source>
        <dbReference type="SAM" id="MobiDB-lite"/>
    </source>
</evidence>
<dbReference type="Pfam" id="PF00990">
    <property type="entry name" value="GGDEF"/>
    <property type="match status" value="1"/>
</dbReference>
<dbReference type="InterPro" id="IPR050469">
    <property type="entry name" value="Diguanylate_Cyclase"/>
</dbReference>
<protein>
    <recommendedName>
        <fullName evidence="1">diguanylate cyclase</fullName>
        <ecNumber evidence="1">2.7.7.65</ecNumber>
    </recommendedName>
</protein>
<gene>
    <name evidence="5" type="ORF">DKP76_17285</name>
</gene>
<dbReference type="NCBIfam" id="TIGR00254">
    <property type="entry name" value="GGDEF"/>
    <property type="match status" value="1"/>
</dbReference>
<dbReference type="Proteomes" id="UP000245865">
    <property type="component" value="Unassembled WGS sequence"/>
</dbReference>
<dbReference type="EMBL" id="QGDB01000010">
    <property type="protein sequence ID" value="PWL16424.1"/>
    <property type="molecule type" value="Genomic_DNA"/>
</dbReference>
<dbReference type="GO" id="GO:0005886">
    <property type="term" value="C:plasma membrane"/>
    <property type="evidence" value="ECO:0007669"/>
    <property type="project" value="TreeGrafter"/>
</dbReference>
<feature type="compositionally biased region" description="Basic and acidic residues" evidence="3">
    <location>
        <begin position="216"/>
        <end position="239"/>
    </location>
</feature>
<proteinExistence type="predicted"/>
<dbReference type="InterPro" id="IPR043128">
    <property type="entry name" value="Rev_trsase/Diguanyl_cyclase"/>
</dbReference>
<dbReference type="CDD" id="cd01949">
    <property type="entry name" value="GGDEF"/>
    <property type="match status" value="1"/>
</dbReference>
<accession>A0A316J420</accession>